<keyword evidence="9" id="KW-0862">Zinc</keyword>
<dbReference type="PANTHER" id="PTHR21210:SF0">
    <property type="entry name" value="TRNA (URACIL-O(2)-)-METHYLTRANSFERASE-RELATED"/>
    <property type="match status" value="1"/>
</dbReference>
<evidence type="ECO:0000256" key="9">
    <source>
        <dbReference type="PROSITE-ProRule" id="PRU00723"/>
    </source>
</evidence>
<evidence type="ECO:0000313" key="14">
    <source>
        <dbReference type="Proteomes" id="UP001159427"/>
    </source>
</evidence>
<comment type="caution">
    <text evidence="13">The sequence shown here is derived from an EMBL/GenBank/DDBJ whole genome shotgun (WGS) entry which is preliminary data.</text>
</comment>
<dbReference type="Proteomes" id="UP001159427">
    <property type="component" value="Unassembled WGS sequence"/>
</dbReference>
<keyword evidence="4 10" id="KW-0489">Methyltransferase</keyword>
<dbReference type="PANTHER" id="PTHR21210">
    <property type="entry name" value="TRNA (URACIL-O(2)-)-METHYLTRANSFERASE-RELATED"/>
    <property type="match status" value="1"/>
</dbReference>
<keyword evidence="9" id="KW-0479">Metal-binding</keyword>
<evidence type="ECO:0000256" key="11">
    <source>
        <dbReference type="SAM" id="MobiDB-lite"/>
    </source>
</evidence>
<feature type="zinc finger region" description="C3H1-type" evidence="9">
    <location>
        <begin position="711"/>
        <end position="741"/>
    </location>
</feature>
<evidence type="ECO:0000256" key="2">
    <source>
        <dbReference type="ARBA" id="ARBA00009056"/>
    </source>
</evidence>
<evidence type="ECO:0000256" key="3">
    <source>
        <dbReference type="ARBA" id="ARBA00022490"/>
    </source>
</evidence>
<dbReference type="EMBL" id="CALNXI010000110">
    <property type="protein sequence ID" value="CAH3019228.1"/>
    <property type="molecule type" value="Genomic_DNA"/>
</dbReference>
<keyword evidence="6 10" id="KW-0949">S-adenosyl-L-methionine</keyword>
<keyword evidence="5 10" id="KW-0808">Transferase</keyword>
<evidence type="ECO:0000256" key="6">
    <source>
        <dbReference type="ARBA" id="ARBA00022691"/>
    </source>
</evidence>
<accession>A0ABN8LTY7</accession>
<keyword evidence="3 10" id="KW-0963">Cytoplasm</keyword>
<keyword evidence="7 10" id="KW-0819">tRNA processing</keyword>
<evidence type="ECO:0000313" key="13">
    <source>
        <dbReference type="EMBL" id="CAH3019228.1"/>
    </source>
</evidence>
<name>A0ABN8LTY7_9CNID</name>
<evidence type="ECO:0000256" key="7">
    <source>
        <dbReference type="ARBA" id="ARBA00022694"/>
    </source>
</evidence>
<evidence type="ECO:0000256" key="8">
    <source>
        <dbReference type="ARBA" id="ARBA00047957"/>
    </source>
</evidence>
<dbReference type="Pfam" id="PF07757">
    <property type="entry name" value="AdoMet_MTase"/>
    <property type="match status" value="1"/>
</dbReference>
<sequence length="755" mass="86555">MADEVLWKNVYSNNTKADFSGFLKALDVWIEKPHVINRRLMGALIVKKAPFEHLTEKDLACFFADQRQQLLHTQSLQGSFASDTSKKSEIGEKICLSKGETDIFEIPGKDSFTDPADDEEGNSITLRKLLPRQLDKRDPIFELVFIEKSDRRVYFFPLSPKVLEKDKYQDWLSESESYCLFYEPLAEENLARVSLLLRDDKTTVNDGRRDGVLCPTIQWLQDHLLPKLCKWAEEIQPEGKSSKGSLRLVPLDQYTLLYHRLKQDYGEKLVKIWPERTDPQKFVYEDIAIASYLLVLWEEERRKLNLELKQSFVDLGCGNGLLVHILSEEGHPGTGIDVRRRKIWNLYGGKTNLQERALDPTGAGLFPDVDWLIGNHSDELTPWIPVMAARQVNYLHKIMLKGALSSYTTRYFVLPCCLFDFNCKVIISARGLRVNRMWLPVPSQSCLFNRTSFRERPPQIRRFIKRYPKENQVLRDKVIKDMILQRGCDVDSCVIPDTLAPRTSTEEKDMIEPPHKSSRRTTGPLSHENPEDMNCLEIDGREQKQSVLSCAVSCNNIRQSESFDHQSNSTIVSSSTFQPRPAKEPMRNCTSLDQSLKDFIVNTVARKLLGVSLKTDTTSAVDTSQPSCSSSTSWRRGVEMGLSEVAKLFDKSTLLQLKNECGGLQTLLRNHYYIFKVVGGVVQIRDWTRETLIPRGRKGDLARKQRRSQALWKTSLCWFNLHHPDGCPVSVEKCPFAHSEDELKERPTAEYLSSL</sequence>
<feature type="compositionally biased region" description="Basic and acidic residues" evidence="11">
    <location>
        <begin position="504"/>
        <end position="515"/>
    </location>
</feature>
<dbReference type="InterPro" id="IPR000571">
    <property type="entry name" value="Znf_CCCH"/>
</dbReference>
<keyword evidence="14" id="KW-1185">Reference proteome</keyword>
<evidence type="ECO:0000256" key="10">
    <source>
        <dbReference type="RuleBase" id="RU368004"/>
    </source>
</evidence>
<protein>
    <recommendedName>
        <fullName evidence="10">tRNA (uracil-O(2)-)-methyltransferase</fullName>
        <ecNumber evidence="10">2.1.1.211</ecNumber>
    </recommendedName>
</protein>
<comment type="similarity">
    <text evidence="2 10">Belongs to the TRM44 family.</text>
</comment>
<feature type="domain" description="C3H1-type" evidence="12">
    <location>
        <begin position="711"/>
        <end position="741"/>
    </location>
</feature>
<organism evidence="13 14">
    <name type="scientific">Porites evermanni</name>
    <dbReference type="NCBI Taxonomy" id="104178"/>
    <lineage>
        <taxon>Eukaryota</taxon>
        <taxon>Metazoa</taxon>
        <taxon>Cnidaria</taxon>
        <taxon>Anthozoa</taxon>
        <taxon>Hexacorallia</taxon>
        <taxon>Scleractinia</taxon>
        <taxon>Fungiina</taxon>
        <taxon>Poritidae</taxon>
        <taxon>Porites</taxon>
    </lineage>
</organism>
<comment type="subcellular location">
    <subcellularLocation>
        <location evidence="1 10">Cytoplasm</location>
    </subcellularLocation>
</comment>
<evidence type="ECO:0000259" key="12">
    <source>
        <dbReference type="PROSITE" id="PS50103"/>
    </source>
</evidence>
<dbReference type="EC" id="2.1.1.211" evidence="10"/>
<evidence type="ECO:0000256" key="4">
    <source>
        <dbReference type="ARBA" id="ARBA00022603"/>
    </source>
</evidence>
<comment type="function">
    <text evidence="10">Adenosyl-L-methionine (AdoMet)-dependent tRNA (uracil-O(2)-)-methyltransferase.</text>
</comment>
<evidence type="ECO:0000256" key="5">
    <source>
        <dbReference type="ARBA" id="ARBA00022679"/>
    </source>
</evidence>
<feature type="region of interest" description="Disordered" evidence="11">
    <location>
        <begin position="503"/>
        <end position="530"/>
    </location>
</feature>
<comment type="catalytic activity">
    <reaction evidence="8 10">
        <text>uridine(44) in tRNA(Ser) + S-adenosyl-L-methionine = 2'-O-methyluridine(44) in tRNA(Ser) + S-adenosyl-L-homocysteine + H(+)</text>
        <dbReference type="Rhea" id="RHEA:43100"/>
        <dbReference type="Rhea" id="RHEA-COMP:10339"/>
        <dbReference type="Rhea" id="RHEA-COMP:10340"/>
        <dbReference type="ChEBI" id="CHEBI:15378"/>
        <dbReference type="ChEBI" id="CHEBI:57856"/>
        <dbReference type="ChEBI" id="CHEBI:59789"/>
        <dbReference type="ChEBI" id="CHEBI:65315"/>
        <dbReference type="ChEBI" id="CHEBI:74478"/>
        <dbReference type="EC" id="2.1.1.211"/>
    </reaction>
</comment>
<dbReference type="PROSITE" id="PS50103">
    <property type="entry name" value="ZF_C3H1"/>
    <property type="match status" value="1"/>
</dbReference>
<reference evidence="13 14" key="1">
    <citation type="submission" date="2022-05" db="EMBL/GenBank/DDBJ databases">
        <authorList>
            <consortium name="Genoscope - CEA"/>
            <person name="William W."/>
        </authorList>
    </citation>
    <scope>NUCLEOTIDE SEQUENCE [LARGE SCALE GENOMIC DNA]</scope>
</reference>
<keyword evidence="9" id="KW-0863">Zinc-finger</keyword>
<dbReference type="InterPro" id="IPR011671">
    <property type="entry name" value="tRNA_uracil_MeTrfase"/>
</dbReference>
<evidence type="ECO:0000256" key="1">
    <source>
        <dbReference type="ARBA" id="ARBA00004496"/>
    </source>
</evidence>
<proteinExistence type="inferred from homology"/>
<gene>
    <name evidence="13" type="ORF">PEVE_00001861</name>
</gene>